<dbReference type="InterPro" id="IPR036640">
    <property type="entry name" value="ABC1_TM_sf"/>
</dbReference>
<organism evidence="10 11">
    <name type="scientific">Mycena metata</name>
    <dbReference type="NCBI Taxonomy" id="1033252"/>
    <lineage>
        <taxon>Eukaryota</taxon>
        <taxon>Fungi</taxon>
        <taxon>Dikarya</taxon>
        <taxon>Basidiomycota</taxon>
        <taxon>Agaricomycotina</taxon>
        <taxon>Agaricomycetes</taxon>
        <taxon>Agaricomycetidae</taxon>
        <taxon>Agaricales</taxon>
        <taxon>Marasmiineae</taxon>
        <taxon>Mycenaceae</taxon>
        <taxon>Mycena</taxon>
    </lineage>
</organism>
<proteinExistence type="predicted"/>
<evidence type="ECO:0000259" key="9">
    <source>
        <dbReference type="PROSITE" id="PS50929"/>
    </source>
</evidence>
<dbReference type="Pfam" id="PF00664">
    <property type="entry name" value="ABC_membrane"/>
    <property type="match status" value="1"/>
</dbReference>
<dbReference type="EMBL" id="JARKIB010000075">
    <property type="protein sequence ID" value="KAJ7747766.1"/>
    <property type="molecule type" value="Genomic_DNA"/>
</dbReference>
<evidence type="ECO:0000313" key="11">
    <source>
        <dbReference type="Proteomes" id="UP001215598"/>
    </source>
</evidence>
<dbReference type="PROSITE" id="PS50893">
    <property type="entry name" value="ABC_TRANSPORTER_2"/>
    <property type="match status" value="1"/>
</dbReference>
<evidence type="ECO:0000256" key="5">
    <source>
        <dbReference type="ARBA" id="ARBA00022989"/>
    </source>
</evidence>
<dbReference type="SUPFAM" id="SSF90123">
    <property type="entry name" value="ABC transporter transmembrane region"/>
    <property type="match status" value="1"/>
</dbReference>
<dbReference type="GO" id="GO:0015421">
    <property type="term" value="F:ABC-type oligopeptide transporter activity"/>
    <property type="evidence" value="ECO:0007669"/>
    <property type="project" value="TreeGrafter"/>
</dbReference>
<dbReference type="InterPro" id="IPR003439">
    <property type="entry name" value="ABC_transporter-like_ATP-bd"/>
</dbReference>
<keyword evidence="11" id="KW-1185">Reference proteome</keyword>
<dbReference type="InterPro" id="IPR017871">
    <property type="entry name" value="ABC_transporter-like_CS"/>
</dbReference>
<dbReference type="Gene3D" id="3.40.50.300">
    <property type="entry name" value="P-loop containing nucleotide triphosphate hydrolases"/>
    <property type="match status" value="1"/>
</dbReference>
<keyword evidence="10" id="KW-0378">Hydrolase</keyword>
<name>A0AAD7N5Q8_9AGAR</name>
<evidence type="ECO:0000256" key="3">
    <source>
        <dbReference type="ARBA" id="ARBA00022741"/>
    </source>
</evidence>
<evidence type="ECO:0000256" key="2">
    <source>
        <dbReference type="ARBA" id="ARBA00022692"/>
    </source>
</evidence>
<dbReference type="GO" id="GO:0005743">
    <property type="term" value="C:mitochondrial inner membrane"/>
    <property type="evidence" value="ECO:0007669"/>
    <property type="project" value="TreeGrafter"/>
</dbReference>
<accession>A0AAD7N5Q8</accession>
<dbReference type="PROSITE" id="PS00211">
    <property type="entry name" value="ABC_TRANSPORTER_1"/>
    <property type="match status" value="1"/>
</dbReference>
<feature type="domain" description="ABC transporter" evidence="8">
    <location>
        <begin position="294"/>
        <end position="525"/>
    </location>
</feature>
<dbReference type="InterPro" id="IPR003593">
    <property type="entry name" value="AAA+_ATPase"/>
</dbReference>
<sequence>MGLSLWQASSVLLLMLTAGRIVHAGGALLMGMSGPRMVSKLRERLYAASLKQEVEKGEGGDVLGRPSVDTTTVGERVSVKPCSRSLNISNGLSAILLSSVGLGFMWYISPNLTMLMMLVVVPPISLSAVIWGRYVKELFNKTQEADIPSGPISTLRTAQAYNAHDQELDEFHGRIDRTLALARKELTASAAFFSGTGFLCLLGYGGSMVSQGQISIGDLTSLLLYTAYVGYGTQFLAGVLHHILSSTPPAQQFQQSEVMRAISADSRTFELLDRPDVPPHTGGTAVSRQRRGVLKFENVKFEHPTRKGVDILRDNHKFNLQIGVGESVAIIGGQSDGGVSSMRALLLRYYDPVEGKITFDGQDIREFSVDSWRRAIAVVPQDPALFTGTIAFNIACGNEDFKATREQIEQAAWEANCDFLGRLSLSGGQRQRLAIARALLKKPVLLVLDEVTSSRDATSQNRVNDAIDKILRNPDTSFLVFAAHRLSTIAGAQRIVVLEDGRVVESGTYRELISRKDSSFRTRMAVQLDAAAGEKTTPVNFEAGEVSL</sequence>
<dbReference type="GO" id="GO:0005524">
    <property type="term" value="F:ATP binding"/>
    <property type="evidence" value="ECO:0007669"/>
    <property type="project" value="UniProtKB-KW"/>
</dbReference>
<dbReference type="InterPro" id="IPR027417">
    <property type="entry name" value="P-loop_NTPase"/>
</dbReference>
<keyword evidence="6 7" id="KW-0472">Membrane</keyword>
<evidence type="ECO:0000313" key="10">
    <source>
        <dbReference type="EMBL" id="KAJ7747766.1"/>
    </source>
</evidence>
<dbReference type="GO" id="GO:0090374">
    <property type="term" value="P:oligopeptide export from mitochondrion"/>
    <property type="evidence" value="ECO:0007669"/>
    <property type="project" value="TreeGrafter"/>
</dbReference>
<comment type="subcellular location">
    <subcellularLocation>
        <location evidence="1">Membrane</location>
        <topology evidence="1">Multi-pass membrane protein</topology>
    </subcellularLocation>
</comment>
<keyword evidence="4" id="KW-0067">ATP-binding</keyword>
<dbReference type="InterPro" id="IPR011527">
    <property type="entry name" value="ABC1_TM_dom"/>
</dbReference>
<keyword evidence="5 7" id="KW-1133">Transmembrane helix</keyword>
<dbReference type="SMART" id="SM00382">
    <property type="entry name" value="AAA"/>
    <property type="match status" value="1"/>
</dbReference>
<feature type="transmembrane region" description="Helical" evidence="7">
    <location>
        <begin position="225"/>
        <end position="244"/>
    </location>
</feature>
<dbReference type="Gene3D" id="1.20.1560.10">
    <property type="entry name" value="ABC transporter type 1, transmembrane domain"/>
    <property type="match status" value="1"/>
</dbReference>
<dbReference type="GO" id="GO:0016887">
    <property type="term" value="F:ATP hydrolysis activity"/>
    <property type="evidence" value="ECO:0007669"/>
    <property type="project" value="InterPro"/>
</dbReference>
<dbReference type="PANTHER" id="PTHR43394:SF1">
    <property type="entry name" value="ATP-BINDING CASSETTE SUB-FAMILY B MEMBER 10, MITOCHONDRIAL"/>
    <property type="match status" value="1"/>
</dbReference>
<dbReference type="PANTHER" id="PTHR43394">
    <property type="entry name" value="ATP-DEPENDENT PERMEASE MDL1, MITOCHONDRIAL"/>
    <property type="match status" value="1"/>
</dbReference>
<dbReference type="SUPFAM" id="SSF52540">
    <property type="entry name" value="P-loop containing nucleoside triphosphate hydrolases"/>
    <property type="match status" value="1"/>
</dbReference>
<feature type="transmembrane region" description="Helical" evidence="7">
    <location>
        <begin position="114"/>
        <end position="134"/>
    </location>
</feature>
<evidence type="ECO:0000256" key="4">
    <source>
        <dbReference type="ARBA" id="ARBA00022840"/>
    </source>
</evidence>
<comment type="caution">
    <text evidence="10">The sequence shown here is derived from an EMBL/GenBank/DDBJ whole genome shotgun (WGS) entry which is preliminary data.</text>
</comment>
<feature type="transmembrane region" description="Helical" evidence="7">
    <location>
        <begin position="186"/>
        <end position="205"/>
    </location>
</feature>
<reference evidence="10" key="1">
    <citation type="submission" date="2023-03" db="EMBL/GenBank/DDBJ databases">
        <title>Massive genome expansion in bonnet fungi (Mycena s.s.) driven by repeated elements and novel gene families across ecological guilds.</title>
        <authorList>
            <consortium name="Lawrence Berkeley National Laboratory"/>
            <person name="Harder C.B."/>
            <person name="Miyauchi S."/>
            <person name="Viragh M."/>
            <person name="Kuo A."/>
            <person name="Thoen E."/>
            <person name="Andreopoulos B."/>
            <person name="Lu D."/>
            <person name="Skrede I."/>
            <person name="Drula E."/>
            <person name="Henrissat B."/>
            <person name="Morin E."/>
            <person name="Kohler A."/>
            <person name="Barry K."/>
            <person name="LaButti K."/>
            <person name="Morin E."/>
            <person name="Salamov A."/>
            <person name="Lipzen A."/>
            <person name="Mereny Z."/>
            <person name="Hegedus B."/>
            <person name="Baldrian P."/>
            <person name="Stursova M."/>
            <person name="Weitz H."/>
            <person name="Taylor A."/>
            <person name="Grigoriev I.V."/>
            <person name="Nagy L.G."/>
            <person name="Martin F."/>
            <person name="Kauserud H."/>
        </authorList>
    </citation>
    <scope>NUCLEOTIDE SEQUENCE</scope>
    <source>
        <strain evidence="10">CBHHK182m</strain>
    </source>
</reference>
<dbReference type="PROSITE" id="PS50929">
    <property type="entry name" value="ABC_TM1F"/>
    <property type="match status" value="1"/>
</dbReference>
<evidence type="ECO:0000256" key="7">
    <source>
        <dbReference type="SAM" id="Phobius"/>
    </source>
</evidence>
<dbReference type="Pfam" id="PF00005">
    <property type="entry name" value="ABC_tran"/>
    <property type="match status" value="1"/>
</dbReference>
<keyword evidence="3" id="KW-0547">Nucleotide-binding</keyword>
<evidence type="ECO:0000256" key="6">
    <source>
        <dbReference type="ARBA" id="ARBA00023136"/>
    </source>
</evidence>
<dbReference type="AlphaFoldDB" id="A0AAD7N5Q8"/>
<evidence type="ECO:0000256" key="1">
    <source>
        <dbReference type="ARBA" id="ARBA00004141"/>
    </source>
</evidence>
<feature type="domain" description="ABC transmembrane type-1" evidence="9">
    <location>
        <begin position="1"/>
        <end position="245"/>
    </location>
</feature>
<feature type="transmembrane region" description="Helical" evidence="7">
    <location>
        <begin position="12"/>
        <end position="32"/>
    </location>
</feature>
<dbReference type="Proteomes" id="UP001215598">
    <property type="component" value="Unassembled WGS sequence"/>
</dbReference>
<feature type="transmembrane region" description="Helical" evidence="7">
    <location>
        <begin position="86"/>
        <end position="108"/>
    </location>
</feature>
<protein>
    <submittedName>
        <fullName evidence="10">P-loop containing nucleoside triphosphate hydrolase protein</fullName>
    </submittedName>
</protein>
<keyword evidence="2 7" id="KW-0812">Transmembrane</keyword>
<dbReference type="InterPro" id="IPR039421">
    <property type="entry name" value="Type_1_exporter"/>
</dbReference>
<gene>
    <name evidence="10" type="ORF">B0H16DRAFT_1554497</name>
</gene>
<evidence type="ECO:0000259" key="8">
    <source>
        <dbReference type="PROSITE" id="PS50893"/>
    </source>
</evidence>